<gene>
    <name evidence="1" type="ORF">ACFY3B_07895</name>
</gene>
<comment type="caution">
    <text evidence="1">The sequence shown here is derived from an EMBL/GenBank/DDBJ whole genome shotgun (WGS) entry which is preliminary data.</text>
</comment>
<name>A0ABW6VQ52_9ACTN</name>
<dbReference type="Gene3D" id="3.40.50.720">
    <property type="entry name" value="NAD(P)-binding Rossmann-like Domain"/>
    <property type="match status" value="1"/>
</dbReference>
<reference evidence="1 2" key="1">
    <citation type="submission" date="2024-10" db="EMBL/GenBank/DDBJ databases">
        <title>The Natural Products Discovery Center: Release of the First 8490 Sequenced Strains for Exploring Actinobacteria Biosynthetic Diversity.</title>
        <authorList>
            <person name="Kalkreuter E."/>
            <person name="Kautsar S.A."/>
            <person name="Yang D."/>
            <person name="Bader C.D."/>
            <person name="Teijaro C.N."/>
            <person name="Fluegel L."/>
            <person name="Davis C.M."/>
            <person name="Simpson J.R."/>
            <person name="Lauterbach L."/>
            <person name="Steele A.D."/>
            <person name="Gui C."/>
            <person name="Meng S."/>
            <person name="Li G."/>
            <person name="Viehrig K."/>
            <person name="Ye F."/>
            <person name="Su P."/>
            <person name="Kiefer A.F."/>
            <person name="Nichols A."/>
            <person name="Cepeda A.J."/>
            <person name="Yan W."/>
            <person name="Fan B."/>
            <person name="Jiang Y."/>
            <person name="Adhikari A."/>
            <person name="Zheng C.-J."/>
            <person name="Schuster L."/>
            <person name="Cowan T.M."/>
            <person name="Smanski M.J."/>
            <person name="Chevrette M.G."/>
            <person name="De Carvalho L.P.S."/>
            <person name="Shen B."/>
        </authorList>
    </citation>
    <scope>NUCLEOTIDE SEQUENCE [LARGE SCALE GENOMIC DNA]</scope>
    <source>
        <strain evidence="1 2">NPDC000140</strain>
    </source>
</reference>
<proteinExistence type="predicted"/>
<dbReference type="EMBL" id="JBIAZM010000002">
    <property type="protein sequence ID" value="MFF5199520.1"/>
    <property type="molecule type" value="Genomic_DNA"/>
</dbReference>
<evidence type="ECO:0008006" key="3">
    <source>
        <dbReference type="Google" id="ProtNLM"/>
    </source>
</evidence>
<dbReference type="RefSeq" id="WP_358131137.1">
    <property type="nucleotide sequence ID" value="NZ_JBEXXF010000043.1"/>
</dbReference>
<accession>A0ABW6VQ52</accession>
<keyword evidence="2" id="KW-1185">Reference proteome</keyword>
<dbReference type="Proteomes" id="UP001602287">
    <property type="component" value="Unassembled WGS sequence"/>
</dbReference>
<dbReference type="SUPFAM" id="SSF51735">
    <property type="entry name" value="NAD(P)-binding Rossmann-fold domains"/>
    <property type="match status" value="1"/>
</dbReference>
<evidence type="ECO:0000313" key="1">
    <source>
        <dbReference type="EMBL" id="MFF5199520.1"/>
    </source>
</evidence>
<protein>
    <recommendedName>
        <fullName evidence="3">Short subunit dehydrogenase</fullName>
    </recommendedName>
</protein>
<sequence>MNAYSDRLADRVAIVTGAGRGTGPALAQRLVAEGARVGRCDGGVSLTGRAG</sequence>
<dbReference type="InterPro" id="IPR036291">
    <property type="entry name" value="NAD(P)-bd_dom_sf"/>
</dbReference>
<organism evidence="1 2">
    <name type="scientific">Micromonospora parva</name>
    <dbReference type="NCBI Taxonomy" id="1464048"/>
    <lineage>
        <taxon>Bacteria</taxon>
        <taxon>Bacillati</taxon>
        <taxon>Actinomycetota</taxon>
        <taxon>Actinomycetes</taxon>
        <taxon>Micromonosporales</taxon>
        <taxon>Micromonosporaceae</taxon>
        <taxon>Micromonospora</taxon>
    </lineage>
</organism>
<evidence type="ECO:0000313" key="2">
    <source>
        <dbReference type="Proteomes" id="UP001602287"/>
    </source>
</evidence>